<evidence type="ECO:0000256" key="2">
    <source>
        <dbReference type="ARBA" id="ARBA00009441"/>
    </source>
</evidence>
<dbReference type="SUPFAM" id="SSF52540">
    <property type="entry name" value="P-loop containing nucleoside triphosphate hydrolases"/>
    <property type="match status" value="2"/>
</dbReference>
<dbReference type="GO" id="GO:0043590">
    <property type="term" value="C:bacterial nucleoid"/>
    <property type="evidence" value="ECO:0007669"/>
    <property type="project" value="TreeGrafter"/>
</dbReference>
<dbReference type="GO" id="GO:0005524">
    <property type="term" value="F:ATP binding"/>
    <property type="evidence" value="ECO:0007669"/>
    <property type="project" value="UniProtKB-KW"/>
</dbReference>
<evidence type="ECO:0000256" key="5">
    <source>
        <dbReference type="ARBA" id="ARBA00022763"/>
    </source>
</evidence>
<evidence type="ECO:0000256" key="3">
    <source>
        <dbReference type="ARBA" id="ARBA00021315"/>
    </source>
</evidence>
<keyword evidence="6" id="KW-0067">ATP-binding</keyword>
<comment type="similarity">
    <text evidence="2 9">Belongs to the RecN family.</text>
</comment>
<evidence type="ECO:0000313" key="12">
    <source>
        <dbReference type="EMBL" id="MXQ73743.1"/>
    </source>
</evidence>
<keyword evidence="13" id="KW-1185">Reference proteome</keyword>
<keyword evidence="7 9" id="KW-0234">DNA repair</keyword>
<evidence type="ECO:0000256" key="6">
    <source>
        <dbReference type="ARBA" id="ARBA00022840"/>
    </source>
</evidence>
<comment type="function">
    <text evidence="1 9">May be involved in recombinational repair of damaged DNA.</text>
</comment>
<feature type="coiled-coil region" evidence="10">
    <location>
        <begin position="153"/>
        <end position="213"/>
    </location>
</feature>
<proteinExistence type="inferred from homology"/>
<feature type="domain" description="RecF/RecN/SMC N-terminal" evidence="11">
    <location>
        <begin position="1"/>
        <end position="505"/>
    </location>
</feature>
<dbReference type="InterPro" id="IPR027417">
    <property type="entry name" value="P-loop_NTPase"/>
</dbReference>
<evidence type="ECO:0000313" key="13">
    <source>
        <dbReference type="Proteomes" id="UP000434036"/>
    </source>
</evidence>
<protein>
    <recommendedName>
        <fullName evidence="3 9">DNA repair protein RecN</fullName>
    </recommendedName>
    <alternativeName>
        <fullName evidence="8 9">Recombination protein N</fullName>
    </alternativeName>
</protein>
<keyword evidence="5 9" id="KW-0227">DNA damage</keyword>
<feature type="coiled-coil region" evidence="10">
    <location>
        <begin position="316"/>
        <end position="367"/>
    </location>
</feature>
<comment type="caution">
    <text evidence="12">The sequence shown here is derived from an EMBL/GenBank/DDBJ whole genome shotgun (WGS) entry which is preliminary data.</text>
</comment>
<evidence type="ECO:0000256" key="4">
    <source>
        <dbReference type="ARBA" id="ARBA00022741"/>
    </source>
</evidence>
<dbReference type="InterPro" id="IPR004604">
    <property type="entry name" value="DNA_recomb/repair_RecN"/>
</dbReference>
<evidence type="ECO:0000259" key="11">
    <source>
        <dbReference type="Pfam" id="PF02463"/>
    </source>
</evidence>
<evidence type="ECO:0000256" key="7">
    <source>
        <dbReference type="ARBA" id="ARBA00023204"/>
    </source>
</evidence>
<dbReference type="AlphaFoldDB" id="A0A6N8UAI1"/>
<dbReference type="CDD" id="cd03241">
    <property type="entry name" value="ABC_RecN"/>
    <property type="match status" value="2"/>
</dbReference>
<organism evidence="12 13">
    <name type="scientific">Copranaerobaculum intestinale</name>
    <dbReference type="NCBI Taxonomy" id="2692629"/>
    <lineage>
        <taxon>Bacteria</taxon>
        <taxon>Bacillati</taxon>
        <taxon>Bacillota</taxon>
        <taxon>Erysipelotrichia</taxon>
        <taxon>Erysipelotrichales</taxon>
        <taxon>Erysipelotrichaceae</taxon>
        <taxon>Copranaerobaculum</taxon>
    </lineage>
</organism>
<dbReference type="Gene3D" id="3.40.50.300">
    <property type="entry name" value="P-loop containing nucleotide triphosphate hydrolases"/>
    <property type="match status" value="2"/>
</dbReference>
<reference evidence="12 13" key="1">
    <citation type="submission" date="2019-12" db="EMBL/GenBank/DDBJ databases">
        <authorList>
            <person name="Yang R."/>
        </authorList>
    </citation>
    <scope>NUCLEOTIDE SEQUENCE [LARGE SCALE GENOMIC DNA]</scope>
    <source>
        <strain evidence="12 13">DONG20-135</strain>
    </source>
</reference>
<dbReference type="Pfam" id="PF02463">
    <property type="entry name" value="SMC_N"/>
    <property type="match status" value="1"/>
</dbReference>
<name>A0A6N8UAI1_9FIRM</name>
<dbReference type="EMBL" id="WUUQ01000002">
    <property type="protein sequence ID" value="MXQ73743.1"/>
    <property type="molecule type" value="Genomic_DNA"/>
</dbReference>
<sequence length="550" mass="62210">MLTSIYVKNFILFDALTLTFENHMSAFIGETGAGKSLLIDAISLLMGERANASLVKQGRDKAVIEGVFRVDENRAVQAKLETDGYDLDENLLVLTREITNDGKSIARINHRQTTVSYLKELGLLLLDIHSQHDTQYLLNSRYHGSLLDRYCNQEELLNQVQEAYDVYKKAKDALETALHQDYNEDDLEFLQYQLQEIQDVQLQEEEIESLESQQKQMMAFEKINGHLQASIESLDGTHAVMEQLYEACRQLDALREFDEIAGCADRLYDTYYGLEEQLQELKSIAEHQEFDEQVFNDIQERLFIIHKIIRKYGGTVRQVQEKEQELASRIEQITHRQEYLDKQQAIVKDAEASYRKLAEKLSVIRKKQAKILETAIMKELADLHLPHAVFKVCFEPAFMRNGIDKVYFAVAMNAGSPLKPLQQVASGGELSRLMLGLKTIFTSLQGIDTVIFDEIDTGVSGSVALAIGRKMQKLGLNTQVFCVTHLAQVAACADNQYLVEKNQSKDSASTTIHVLEGEERIRQLALIATGSDSSSSIQAAAELYQTAQTH</sequence>
<dbReference type="GO" id="GO:0006281">
    <property type="term" value="P:DNA repair"/>
    <property type="evidence" value="ECO:0007669"/>
    <property type="project" value="UniProtKB-KW"/>
</dbReference>
<dbReference type="Proteomes" id="UP000434036">
    <property type="component" value="Unassembled WGS sequence"/>
</dbReference>
<dbReference type="PIRSF" id="PIRSF003128">
    <property type="entry name" value="RecN"/>
    <property type="match status" value="1"/>
</dbReference>
<dbReference type="PANTHER" id="PTHR11059:SF0">
    <property type="entry name" value="DNA REPAIR PROTEIN RECN"/>
    <property type="match status" value="1"/>
</dbReference>
<dbReference type="NCBIfam" id="TIGR00634">
    <property type="entry name" value="recN"/>
    <property type="match status" value="1"/>
</dbReference>
<evidence type="ECO:0000256" key="9">
    <source>
        <dbReference type="PIRNR" id="PIRNR003128"/>
    </source>
</evidence>
<evidence type="ECO:0000256" key="1">
    <source>
        <dbReference type="ARBA" id="ARBA00003618"/>
    </source>
</evidence>
<dbReference type="InterPro" id="IPR003395">
    <property type="entry name" value="RecF/RecN/SMC_N"/>
</dbReference>
<reference evidence="12 13" key="2">
    <citation type="submission" date="2020-01" db="EMBL/GenBank/DDBJ databases">
        <title>Clostridiaceae sp. nov. isolated from the gut of human by culturomics.</title>
        <authorList>
            <person name="Chang Y."/>
        </authorList>
    </citation>
    <scope>NUCLEOTIDE SEQUENCE [LARGE SCALE GENOMIC DNA]</scope>
    <source>
        <strain evidence="12 13">DONG20-135</strain>
    </source>
</reference>
<dbReference type="PANTHER" id="PTHR11059">
    <property type="entry name" value="DNA REPAIR PROTEIN RECN"/>
    <property type="match status" value="1"/>
</dbReference>
<dbReference type="RefSeq" id="WP_160625154.1">
    <property type="nucleotide sequence ID" value="NZ_WUUQ01000002.1"/>
</dbReference>
<evidence type="ECO:0000256" key="10">
    <source>
        <dbReference type="SAM" id="Coils"/>
    </source>
</evidence>
<keyword evidence="10" id="KW-0175">Coiled coil</keyword>
<accession>A0A6N8UAI1</accession>
<gene>
    <name evidence="12" type="primary">recN</name>
    <name evidence="12" type="ORF">GSF08_07305</name>
</gene>
<dbReference type="GO" id="GO:0006310">
    <property type="term" value="P:DNA recombination"/>
    <property type="evidence" value="ECO:0007669"/>
    <property type="project" value="InterPro"/>
</dbReference>
<evidence type="ECO:0000256" key="8">
    <source>
        <dbReference type="ARBA" id="ARBA00033408"/>
    </source>
</evidence>
<dbReference type="GO" id="GO:0009432">
    <property type="term" value="P:SOS response"/>
    <property type="evidence" value="ECO:0007669"/>
    <property type="project" value="TreeGrafter"/>
</dbReference>
<keyword evidence="4" id="KW-0547">Nucleotide-binding</keyword>